<comment type="pathway">
    <text evidence="3 4">Cofactor biosynthesis; coenzyme A biosynthesis; CoA from (R)-pantothenate: step 3/5.</text>
</comment>
<dbReference type="UniPathway" id="UPA00241">
    <property type="reaction ID" value="UER00353"/>
</dbReference>
<keyword evidence="3 4" id="KW-0288">FMN</keyword>
<evidence type="ECO:0000313" key="8">
    <source>
        <dbReference type="Proteomes" id="UP000559860"/>
    </source>
</evidence>
<dbReference type="Proteomes" id="UP000559860">
    <property type="component" value="Unassembled WGS sequence"/>
</dbReference>
<keyword evidence="1 3" id="KW-0210">Decarboxylase</keyword>
<feature type="binding site" evidence="3">
    <location>
        <position position="356"/>
    </location>
    <ligand>
        <name>CTP</name>
        <dbReference type="ChEBI" id="CHEBI:37563"/>
    </ligand>
</feature>
<accession>A0A7W4IV14</accession>
<dbReference type="EC" id="4.1.1.36" evidence="3"/>
<comment type="function">
    <text evidence="4">Catalyzes two steps in the biosynthesis of coenzyme A. In the first step cysteine is conjugated to 4'-phosphopantothenate to form 4-phosphopantothenoylcysteine, in the latter compound is decarboxylated to form 4'-phosphopantotheine.</text>
</comment>
<dbReference type="GO" id="GO:0015941">
    <property type="term" value="P:pantothenate catabolic process"/>
    <property type="evidence" value="ECO:0007669"/>
    <property type="project" value="InterPro"/>
</dbReference>
<comment type="cofactor">
    <cofactor evidence="3">
        <name>FMN</name>
        <dbReference type="ChEBI" id="CHEBI:58210"/>
    </cofactor>
    <text evidence="3">Binds 1 FMN per subunit.</text>
</comment>
<keyword evidence="2 3" id="KW-0456">Lyase</keyword>
<feature type="binding site" evidence="3">
    <location>
        <begin position="318"/>
        <end position="321"/>
    </location>
    <ligand>
        <name>CTP</name>
        <dbReference type="ChEBI" id="CHEBI:37563"/>
    </ligand>
</feature>
<dbReference type="InterPro" id="IPR005252">
    <property type="entry name" value="CoaBC"/>
</dbReference>
<evidence type="ECO:0000256" key="3">
    <source>
        <dbReference type="HAMAP-Rule" id="MF_02225"/>
    </source>
</evidence>
<comment type="similarity">
    <text evidence="3 4">In the N-terminal section; belongs to the HFCD (homo-oligomeric flavin containing Cys decarboxylase) superfamily.</text>
</comment>
<comment type="pathway">
    <text evidence="3 4">Cofactor biosynthesis; coenzyme A biosynthesis; CoA from (R)-pantothenate: step 2/5.</text>
</comment>
<feature type="binding site" evidence="3">
    <location>
        <position position="338"/>
    </location>
    <ligand>
        <name>CTP</name>
        <dbReference type="ChEBI" id="CHEBI:37563"/>
    </ligand>
</feature>
<dbReference type="Pfam" id="PF04127">
    <property type="entry name" value="DFP"/>
    <property type="match status" value="1"/>
</dbReference>
<feature type="region of interest" description="Phosphopantothenoylcysteine decarboxylase" evidence="3">
    <location>
        <begin position="1"/>
        <end position="202"/>
    </location>
</feature>
<feature type="binding site" evidence="3">
    <location>
        <position position="290"/>
    </location>
    <ligand>
        <name>CTP</name>
        <dbReference type="ChEBI" id="CHEBI:37563"/>
    </ligand>
</feature>
<keyword evidence="3" id="KW-0460">Magnesium</keyword>
<feature type="region of interest" description="Phosphopantothenate--cysteine ligase" evidence="3">
    <location>
        <begin position="203"/>
        <end position="422"/>
    </location>
</feature>
<dbReference type="GO" id="GO:0004632">
    <property type="term" value="F:phosphopantothenate--cysteine ligase activity"/>
    <property type="evidence" value="ECO:0007669"/>
    <property type="project" value="UniProtKB-UniRule"/>
</dbReference>
<comment type="caution">
    <text evidence="7">The sequence shown here is derived from an EMBL/GenBank/DDBJ whole genome shotgun (WGS) entry which is preliminary data.</text>
</comment>
<comment type="function">
    <text evidence="3">Catalyzes two sequential steps in the biosynthesis of coenzyme A. In the first step cysteine is conjugated to 4'-phosphopantothenate to form 4-phosphopantothenoylcysteine. In the second step the latter compound is decarboxylated to form 4'-phosphopantotheine.</text>
</comment>
<dbReference type="RefSeq" id="WP_182987081.1">
    <property type="nucleotide sequence ID" value="NZ_JABEQD010000011.1"/>
</dbReference>
<comment type="cofactor">
    <cofactor evidence="3">
        <name>Mg(2+)</name>
        <dbReference type="ChEBI" id="CHEBI:18420"/>
    </cofactor>
</comment>
<evidence type="ECO:0000259" key="6">
    <source>
        <dbReference type="Pfam" id="PF04127"/>
    </source>
</evidence>
<dbReference type="GO" id="GO:0004633">
    <property type="term" value="F:phosphopantothenoylcysteine decarboxylase activity"/>
    <property type="evidence" value="ECO:0007669"/>
    <property type="project" value="UniProtKB-UniRule"/>
</dbReference>
<feature type="active site" description="Proton donor" evidence="3">
    <location>
        <position position="163"/>
    </location>
</feature>
<dbReference type="InterPro" id="IPR036551">
    <property type="entry name" value="Flavin_trans-like"/>
</dbReference>
<dbReference type="NCBIfam" id="TIGR00521">
    <property type="entry name" value="coaBC_dfp"/>
    <property type="match status" value="1"/>
</dbReference>
<evidence type="ECO:0000256" key="4">
    <source>
        <dbReference type="RuleBase" id="RU364078"/>
    </source>
</evidence>
<sequence>MHAAPAPVGGRTVLLIVCGGIAAYKTLELIRLLTGAGLRVRTVLTAAGKQFVTPLSLQALTGEKVYEDLFSLTDENEMGHIALSRSGDLLAVCPATADIMARMAAGLADDLASTLLLATDKPVLIAPAMNVRMWDHAATQANLATLRTRGVMVVGPEIGLMACNETGPGRLAEPPVIAEAIFRHLAGPAPVVPATGPLAGRHALVTAGPTHEPIDPVRYLANRSSGRQGYEIAESLAALGARVTLVSGPVDLPPLTGVTLRRVETARQMLAACRDALPCDIAVCAAAVADWRVAGEATSKIKKTAGAPPPTLTLVPNPDILTELSTPGPNRPALVVGFAAETDTVAQHAAAKRQRKGCDWIVANDVRPETGIMGGMENEIILITGDGAEQWPRMDKQDVAAHLADRIATFFTPDFSSGRSIS</sequence>
<proteinExistence type="inferred from homology"/>
<comment type="catalytic activity">
    <reaction evidence="3 4">
        <text>(R)-4'-phosphopantothenate + L-cysteine + CTP = N-[(R)-4-phosphopantothenoyl]-L-cysteine + CMP + diphosphate + H(+)</text>
        <dbReference type="Rhea" id="RHEA:19397"/>
        <dbReference type="ChEBI" id="CHEBI:10986"/>
        <dbReference type="ChEBI" id="CHEBI:15378"/>
        <dbReference type="ChEBI" id="CHEBI:33019"/>
        <dbReference type="ChEBI" id="CHEBI:35235"/>
        <dbReference type="ChEBI" id="CHEBI:37563"/>
        <dbReference type="ChEBI" id="CHEBI:59458"/>
        <dbReference type="ChEBI" id="CHEBI:60377"/>
        <dbReference type="EC" id="6.3.2.5"/>
    </reaction>
</comment>
<dbReference type="PANTHER" id="PTHR14359">
    <property type="entry name" value="HOMO-OLIGOMERIC FLAVIN CONTAINING CYS DECARBOXYLASE FAMILY"/>
    <property type="match status" value="1"/>
</dbReference>
<evidence type="ECO:0000313" key="7">
    <source>
        <dbReference type="EMBL" id="MBB2169581.1"/>
    </source>
</evidence>
<keyword evidence="3 4" id="KW-0436">Ligase</keyword>
<comment type="caution">
    <text evidence="3">Lacks conserved residue(s) required for the propagation of feature annotation.</text>
</comment>
<keyword evidence="8" id="KW-1185">Reference proteome</keyword>
<dbReference type="Gene3D" id="3.40.50.1950">
    <property type="entry name" value="Flavin prenyltransferase-like"/>
    <property type="match status" value="1"/>
</dbReference>
<evidence type="ECO:0000256" key="2">
    <source>
        <dbReference type="ARBA" id="ARBA00023239"/>
    </source>
</evidence>
<feature type="binding site" evidence="3">
    <location>
        <position position="352"/>
    </location>
    <ligand>
        <name>CTP</name>
        <dbReference type="ChEBI" id="CHEBI:37563"/>
    </ligand>
</feature>
<dbReference type="GO" id="GO:0010181">
    <property type="term" value="F:FMN binding"/>
    <property type="evidence" value="ECO:0007669"/>
    <property type="project" value="UniProtKB-UniRule"/>
</dbReference>
<evidence type="ECO:0000256" key="1">
    <source>
        <dbReference type="ARBA" id="ARBA00022793"/>
    </source>
</evidence>
<dbReference type="SUPFAM" id="SSF102645">
    <property type="entry name" value="CoaB-like"/>
    <property type="match status" value="1"/>
</dbReference>
<organism evidence="7 8">
    <name type="scientific">Gluconacetobacter aggeris</name>
    <dbReference type="NCBI Taxonomy" id="1286186"/>
    <lineage>
        <taxon>Bacteria</taxon>
        <taxon>Pseudomonadati</taxon>
        <taxon>Pseudomonadota</taxon>
        <taxon>Alphaproteobacteria</taxon>
        <taxon>Acetobacterales</taxon>
        <taxon>Acetobacteraceae</taxon>
        <taxon>Gluconacetobacter</taxon>
    </lineage>
</organism>
<gene>
    <name evidence="3 7" type="primary">coaBC</name>
    <name evidence="7" type="ORF">HLH36_14685</name>
</gene>
<evidence type="ECO:0000259" key="5">
    <source>
        <dbReference type="Pfam" id="PF02441"/>
    </source>
</evidence>
<protein>
    <recommendedName>
        <fullName evidence="3">Coenzyme A biosynthesis bifunctional protein CoaBC</fullName>
    </recommendedName>
    <alternativeName>
        <fullName evidence="3">DNA/pantothenate metabolism flavoprotein</fullName>
    </alternativeName>
    <alternativeName>
        <fullName evidence="3">Phosphopantothenoylcysteine synthetase/decarboxylase</fullName>
        <shortName evidence="3">PPCS-PPCDC</shortName>
    </alternativeName>
    <domain>
        <recommendedName>
            <fullName evidence="3">Phosphopantothenoylcysteine decarboxylase</fullName>
            <shortName evidence="3">PPC decarboxylase</shortName>
            <shortName evidence="3">PPC-DC</shortName>
            <ecNumber evidence="3">4.1.1.36</ecNumber>
        </recommendedName>
        <alternativeName>
            <fullName evidence="3">CoaC</fullName>
        </alternativeName>
    </domain>
    <domain>
        <recommendedName>
            <fullName evidence="3">Phosphopantothenate--cysteine ligase</fullName>
            <ecNumber evidence="3">6.3.2.5</ecNumber>
        </recommendedName>
        <alternativeName>
            <fullName evidence="3">CoaB</fullName>
        </alternativeName>
        <alternativeName>
            <fullName evidence="3">Phosphopantothenoylcysteine synthetase</fullName>
            <shortName evidence="3">PPC synthetase</shortName>
            <shortName evidence="3">PPC-S</shortName>
        </alternativeName>
    </domain>
</protein>
<keyword evidence="3" id="KW-0511">Multifunctional enzyme</keyword>
<keyword evidence="3" id="KW-0479">Metal-binding</keyword>
<feature type="binding site" evidence="3">
    <location>
        <position position="300"/>
    </location>
    <ligand>
        <name>CTP</name>
        <dbReference type="ChEBI" id="CHEBI:37563"/>
    </ligand>
</feature>
<keyword evidence="3 4" id="KW-0285">Flavoprotein</keyword>
<dbReference type="EMBL" id="JABEQD010000011">
    <property type="protein sequence ID" value="MBB2169581.1"/>
    <property type="molecule type" value="Genomic_DNA"/>
</dbReference>
<dbReference type="GO" id="GO:0046872">
    <property type="term" value="F:metal ion binding"/>
    <property type="evidence" value="ECO:0007669"/>
    <property type="project" value="UniProtKB-KW"/>
</dbReference>
<dbReference type="SUPFAM" id="SSF52507">
    <property type="entry name" value="Homo-oligomeric flavin-containing Cys decarboxylases, HFCD"/>
    <property type="match status" value="1"/>
</dbReference>
<dbReference type="Pfam" id="PF02441">
    <property type="entry name" value="Flavoprotein"/>
    <property type="match status" value="1"/>
</dbReference>
<dbReference type="Gene3D" id="3.40.50.10300">
    <property type="entry name" value="CoaB-like"/>
    <property type="match status" value="1"/>
</dbReference>
<comment type="similarity">
    <text evidence="3 4">In the C-terminal section; belongs to the PPC synthetase family.</text>
</comment>
<reference evidence="7 8" key="1">
    <citation type="submission" date="2020-04" db="EMBL/GenBank/DDBJ databases">
        <title>Description of novel Gluconacetobacter.</title>
        <authorList>
            <person name="Sombolestani A."/>
        </authorList>
    </citation>
    <scope>NUCLEOTIDE SEQUENCE [LARGE SCALE GENOMIC DNA]</scope>
    <source>
        <strain evidence="7 8">LMG 27801</strain>
    </source>
</reference>
<comment type="catalytic activity">
    <reaction evidence="3 4">
        <text>N-[(R)-4-phosphopantothenoyl]-L-cysteine + H(+) = (R)-4'-phosphopantetheine + CO2</text>
        <dbReference type="Rhea" id="RHEA:16793"/>
        <dbReference type="ChEBI" id="CHEBI:15378"/>
        <dbReference type="ChEBI" id="CHEBI:16526"/>
        <dbReference type="ChEBI" id="CHEBI:59458"/>
        <dbReference type="ChEBI" id="CHEBI:61723"/>
        <dbReference type="EC" id="4.1.1.36"/>
    </reaction>
</comment>
<name>A0A7W4IV14_9PROT</name>
<dbReference type="AlphaFoldDB" id="A0A7W4IV14"/>
<dbReference type="PANTHER" id="PTHR14359:SF6">
    <property type="entry name" value="PHOSPHOPANTOTHENOYLCYSTEINE DECARBOXYLASE"/>
    <property type="match status" value="1"/>
</dbReference>
<feature type="domain" description="Flavoprotein" evidence="5">
    <location>
        <begin position="12"/>
        <end position="184"/>
    </location>
</feature>
<dbReference type="InterPro" id="IPR035929">
    <property type="entry name" value="CoaB-like_sf"/>
</dbReference>
<dbReference type="EC" id="6.3.2.5" evidence="3"/>
<dbReference type="InterPro" id="IPR003382">
    <property type="entry name" value="Flavoprotein"/>
</dbReference>
<dbReference type="HAMAP" id="MF_02225">
    <property type="entry name" value="CoaBC"/>
    <property type="match status" value="1"/>
</dbReference>
<dbReference type="GO" id="GO:0071513">
    <property type="term" value="C:phosphopantothenoylcysteine decarboxylase complex"/>
    <property type="evidence" value="ECO:0007669"/>
    <property type="project" value="TreeGrafter"/>
</dbReference>
<dbReference type="GO" id="GO:0015937">
    <property type="term" value="P:coenzyme A biosynthetic process"/>
    <property type="evidence" value="ECO:0007669"/>
    <property type="project" value="UniProtKB-UniRule"/>
</dbReference>
<feature type="domain" description="DNA/pantothenate metabolism flavoprotein C-terminal" evidence="6">
    <location>
        <begin position="198"/>
        <end position="409"/>
    </location>
</feature>
<dbReference type="InterPro" id="IPR007085">
    <property type="entry name" value="DNA/pantothenate-metab_flavo_C"/>
</dbReference>